<evidence type="ECO:0000313" key="3">
    <source>
        <dbReference type="Proteomes" id="UP000480425"/>
    </source>
</evidence>
<protein>
    <submittedName>
        <fullName evidence="2">Uncharacterized protein</fullName>
    </submittedName>
</protein>
<feature type="chain" id="PRO_5026017023" evidence="1">
    <location>
        <begin position="20"/>
        <end position="72"/>
    </location>
</feature>
<name>A0A6G1TXG5_9BACT</name>
<accession>A0A6G1TXG5</accession>
<dbReference type="AlphaFoldDB" id="A0A6G1TXG5"/>
<reference evidence="2 3" key="1">
    <citation type="submission" date="2019-09" db="EMBL/GenBank/DDBJ databases">
        <title>Distinct polysaccharide growth profiles of human intestinal Prevotella copri isolates.</title>
        <authorList>
            <person name="Fehlner-Peach H."/>
            <person name="Magnabosco C."/>
            <person name="Raghavan V."/>
            <person name="Scher J.U."/>
            <person name="Tett A."/>
            <person name="Cox L.M."/>
            <person name="Gottsegen C."/>
            <person name="Watters A."/>
            <person name="Wiltshire- Gordon J.D."/>
            <person name="Segata N."/>
            <person name="Bonneau R."/>
            <person name="Littman D.R."/>
        </authorList>
    </citation>
    <scope>NUCLEOTIDE SEQUENCE [LARGE SCALE GENOMIC DNA]</scope>
    <source>
        <strain evidence="3">iA622</strain>
    </source>
</reference>
<dbReference type="EMBL" id="VZCB01000011">
    <property type="protein sequence ID" value="MQN79585.1"/>
    <property type="molecule type" value="Genomic_DNA"/>
</dbReference>
<evidence type="ECO:0000256" key="1">
    <source>
        <dbReference type="SAM" id="SignalP"/>
    </source>
</evidence>
<evidence type="ECO:0000313" key="2">
    <source>
        <dbReference type="EMBL" id="MQN79585.1"/>
    </source>
</evidence>
<gene>
    <name evidence="2" type="ORF">F7D73_01115</name>
</gene>
<organism evidence="2 3">
    <name type="scientific">Segatella copri</name>
    <dbReference type="NCBI Taxonomy" id="165179"/>
    <lineage>
        <taxon>Bacteria</taxon>
        <taxon>Pseudomonadati</taxon>
        <taxon>Bacteroidota</taxon>
        <taxon>Bacteroidia</taxon>
        <taxon>Bacteroidales</taxon>
        <taxon>Prevotellaceae</taxon>
        <taxon>Segatella</taxon>
    </lineage>
</organism>
<feature type="signal peptide" evidence="1">
    <location>
        <begin position="1"/>
        <end position="19"/>
    </location>
</feature>
<dbReference type="RefSeq" id="WP_153121906.1">
    <property type="nucleotide sequence ID" value="NZ_CP152352.1"/>
</dbReference>
<dbReference type="OrthoDB" id="9814627at2"/>
<proteinExistence type="predicted"/>
<dbReference type="Proteomes" id="UP000480425">
    <property type="component" value="Unassembled WGS sequence"/>
</dbReference>
<comment type="caution">
    <text evidence="2">The sequence shown here is derived from an EMBL/GenBank/DDBJ whole genome shotgun (WGS) entry which is preliminary data.</text>
</comment>
<keyword evidence="1" id="KW-0732">Signal</keyword>
<sequence length="72" mass="7818">MKKILFIALSIILSAPTFGADGNHRDYSPKLLEAAAFDRTSTIPVGNDTGSLAFSIKDNKGENHSRNQKGNR</sequence>